<evidence type="ECO:0000313" key="2">
    <source>
        <dbReference type="EMBL" id="QVI61808.1"/>
    </source>
</evidence>
<feature type="transmembrane region" description="Helical" evidence="1">
    <location>
        <begin position="104"/>
        <end position="125"/>
    </location>
</feature>
<keyword evidence="1" id="KW-0472">Membrane</keyword>
<evidence type="ECO:0000256" key="1">
    <source>
        <dbReference type="SAM" id="Phobius"/>
    </source>
</evidence>
<feature type="transmembrane region" description="Helical" evidence="1">
    <location>
        <begin position="21"/>
        <end position="40"/>
    </location>
</feature>
<organism evidence="2 3">
    <name type="scientific">Cellulomonas wangleii</name>
    <dbReference type="NCBI Taxonomy" id="2816956"/>
    <lineage>
        <taxon>Bacteria</taxon>
        <taxon>Bacillati</taxon>
        <taxon>Actinomycetota</taxon>
        <taxon>Actinomycetes</taxon>
        <taxon>Micrococcales</taxon>
        <taxon>Cellulomonadaceae</taxon>
        <taxon>Cellulomonas</taxon>
    </lineage>
</organism>
<keyword evidence="1" id="KW-0812">Transmembrane</keyword>
<name>A0ABX8D2W7_9CELL</name>
<dbReference type="RefSeq" id="WP_207339382.1">
    <property type="nucleotide sequence ID" value="NZ_CP074405.1"/>
</dbReference>
<dbReference type="Proteomes" id="UP000677804">
    <property type="component" value="Chromosome"/>
</dbReference>
<keyword evidence="3" id="KW-1185">Reference proteome</keyword>
<reference evidence="2 3" key="1">
    <citation type="submission" date="2021-05" db="EMBL/GenBank/DDBJ databases">
        <title>Novel species in genus Cellulomonas.</title>
        <authorList>
            <person name="Zhang G."/>
        </authorList>
    </citation>
    <scope>NUCLEOTIDE SEQUENCE [LARGE SCALE GENOMIC DNA]</scope>
    <source>
        <strain evidence="3">zg-ZUI222</strain>
    </source>
</reference>
<accession>A0ABX8D2W7</accession>
<protein>
    <submittedName>
        <fullName evidence="2">Uncharacterized protein</fullName>
    </submittedName>
</protein>
<gene>
    <name evidence="2" type="ORF">KG103_15380</name>
</gene>
<keyword evidence="1" id="KW-1133">Transmembrane helix</keyword>
<dbReference type="EMBL" id="CP074405">
    <property type="protein sequence ID" value="QVI61808.1"/>
    <property type="molecule type" value="Genomic_DNA"/>
</dbReference>
<sequence>MENTPMTSQSVPLTARRRVRGRVVAALAATVLLFPAIGVTNAPDQVVPAIVLPVTVAIWVAVLGLRDIPRPVLTGTLAGLAYGAVLMTVSLVSGAGEVSPGLHAVAAVFEIGWSTLLGTGLGLLGSGLQQIRGRRP</sequence>
<feature type="transmembrane region" description="Helical" evidence="1">
    <location>
        <begin position="72"/>
        <end position="92"/>
    </location>
</feature>
<feature type="transmembrane region" description="Helical" evidence="1">
    <location>
        <begin position="46"/>
        <end position="65"/>
    </location>
</feature>
<evidence type="ECO:0000313" key="3">
    <source>
        <dbReference type="Proteomes" id="UP000677804"/>
    </source>
</evidence>
<proteinExistence type="predicted"/>